<feature type="transmembrane region" description="Helical" evidence="1">
    <location>
        <begin position="20"/>
        <end position="41"/>
    </location>
</feature>
<dbReference type="EMBL" id="JAJEQN010000010">
    <property type="protein sequence ID" value="MCC2221155.1"/>
    <property type="molecule type" value="Genomic_DNA"/>
</dbReference>
<comment type="caution">
    <text evidence="2">The sequence shown here is derived from an EMBL/GenBank/DDBJ whole genome shotgun (WGS) entry which is preliminary data.</text>
</comment>
<name>A0AAE3JBB2_9FIRM</name>
<proteinExistence type="predicted"/>
<evidence type="ECO:0000313" key="2">
    <source>
        <dbReference type="EMBL" id="MCC2221155.1"/>
    </source>
</evidence>
<evidence type="ECO:0000313" key="3">
    <source>
        <dbReference type="Proteomes" id="UP001198200"/>
    </source>
</evidence>
<accession>A0AAE3JBB2</accession>
<keyword evidence="3" id="KW-1185">Reference proteome</keyword>
<keyword evidence="1" id="KW-0472">Membrane</keyword>
<sequence length="366" mass="42311">MGKIFLFSIRRMIRQRCAVWFFLMIGMTLLSFCISVILGFVSRSYFNETQFGANASLAVWYGENGSNQEDVQQLLESPISEQAENILFISKDKNMRLIGWKGFGIDQWFPHSTGRFFSEKEEKDGEMVAYIHHDKYDALNRNMKYEGENYHIVGAGFLEAWNIYSPISNESPQTLFSMDNMELEIVLFPYTTYLMRKNPELVLIHFPNSTYSELKRRKEQLEDICQNAIVTMPRSNTDIFLQEQVISRGKIALIFMAVIGITMIQLITEWIIGNYKQYVIFYQCGIHRTKILMLTLLEWNIEVLICSQVASCIHKFLMPVLKIFGADTLPIFLLRIASVAMIIIASSIVVGLQFIRLPFMGREIDG</sequence>
<gene>
    <name evidence="2" type="ORF">LKD48_05765</name>
</gene>
<keyword evidence="1" id="KW-1133">Transmembrane helix</keyword>
<reference evidence="2 3" key="1">
    <citation type="submission" date="2021-10" db="EMBL/GenBank/DDBJ databases">
        <title>Anaerobic single-cell dispensing facilitates the cultivation of human gut bacteria.</title>
        <authorList>
            <person name="Afrizal A."/>
        </authorList>
    </citation>
    <scope>NUCLEOTIDE SEQUENCE [LARGE SCALE GENOMIC DNA]</scope>
    <source>
        <strain evidence="2 3">CLA-AA-H224</strain>
    </source>
</reference>
<feature type="transmembrane region" description="Helical" evidence="1">
    <location>
        <begin position="251"/>
        <end position="272"/>
    </location>
</feature>
<feature type="transmembrane region" description="Helical" evidence="1">
    <location>
        <begin position="329"/>
        <end position="352"/>
    </location>
</feature>
<dbReference type="RefSeq" id="WP_308731490.1">
    <property type="nucleotide sequence ID" value="NZ_JAJEQN010000010.1"/>
</dbReference>
<dbReference type="AlphaFoldDB" id="A0AAE3JBB2"/>
<organism evidence="2 3">
    <name type="scientific">Anthropogastromicrobium aceti</name>
    <dbReference type="NCBI Taxonomy" id="2981768"/>
    <lineage>
        <taxon>Bacteria</taxon>
        <taxon>Bacillati</taxon>
        <taxon>Bacillota</taxon>
        <taxon>Clostridia</taxon>
        <taxon>Lachnospirales</taxon>
        <taxon>Lachnospiraceae</taxon>
        <taxon>Anthropogastromicrobium</taxon>
    </lineage>
</organism>
<evidence type="ECO:0000256" key="1">
    <source>
        <dbReference type="SAM" id="Phobius"/>
    </source>
</evidence>
<dbReference type="Proteomes" id="UP001198200">
    <property type="component" value="Unassembled WGS sequence"/>
</dbReference>
<keyword evidence="1" id="KW-0812">Transmembrane</keyword>
<protein>
    <submittedName>
        <fullName evidence="2">Uncharacterized protein</fullName>
    </submittedName>
</protein>